<keyword evidence="1" id="KW-0472">Membrane</keyword>
<keyword evidence="4" id="KW-1185">Reference proteome</keyword>
<evidence type="ECO:0000313" key="4">
    <source>
        <dbReference type="Proteomes" id="UP000010164"/>
    </source>
</evidence>
<feature type="transmembrane region" description="Helical" evidence="1">
    <location>
        <begin position="73"/>
        <end position="95"/>
    </location>
</feature>
<keyword evidence="1" id="KW-0812">Transmembrane</keyword>
<dbReference type="InterPro" id="IPR000620">
    <property type="entry name" value="EamA_dom"/>
</dbReference>
<feature type="domain" description="EamA" evidence="2">
    <location>
        <begin position="9"/>
        <end position="145"/>
    </location>
</feature>
<feature type="transmembrane region" description="Helical" evidence="1">
    <location>
        <begin position="12"/>
        <end position="32"/>
    </location>
</feature>
<keyword evidence="1" id="KW-1133">Transmembrane helix</keyword>
<feature type="transmembrane region" description="Helical" evidence="1">
    <location>
        <begin position="220"/>
        <end position="239"/>
    </location>
</feature>
<name>L0WBB1_9GAMM</name>
<feature type="transmembrane region" description="Helical" evidence="1">
    <location>
        <begin position="132"/>
        <end position="150"/>
    </location>
</feature>
<dbReference type="PANTHER" id="PTHR22911">
    <property type="entry name" value="ACYL-MALONYL CONDENSING ENZYME-RELATED"/>
    <property type="match status" value="1"/>
</dbReference>
<dbReference type="EMBL" id="AMRJ01000015">
    <property type="protein sequence ID" value="EKF74053.1"/>
    <property type="molecule type" value="Genomic_DNA"/>
</dbReference>
<reference evidence="3 4" key="1">
    <citation type="journal article" date="2012" name="J. Bacteriol.">
        <title>Genome Sequence of the Alkane-Degrading Bacterium Alcanivorax hongdengensis Type Strain A-11-3.</title>
        <authorList>
            <person name="Lai Q."/>
            <person name="Shao Z."/>
        </authorList>
    </citation>
    <scope>NUCLEOTIDE SEQUENCE [LARGE SCALE GENOMIC DNA]</scope>
    <source>
        <strain evidence="3 4">A-11-3</strain>
    </source>
</reference>
<proteinExistence type="predicted"/>
<dbReference type="GO" id="GO:0016020">
    <property type="term" value="C:membrane"/>
    <property type="evidence" value="ECO:0007669"/>
    <property type="project" value="InterPro"/>
</dbReference>
<accession>L0WBB1</accession>
<dbReference type="InterPro" id="IPR037185">
    <property type="entry name" value="EmrE-like"/>
</dbReference>
<gene>
    <name evidence="3" type="ORF">A11A3_10356</name>
</gene>
<feature type="transmembrane region" description="Helical" evidence="1">
    <location>
        <begin position="38"/>
        <end position="61"/>
    </location>
</feature>
<evidence type="ECO:0000259" key="2">
    <source>
        <dbReference type="Pfam" id="PF00892"/>
    </source>
</evidence>
<feature type="transmembrane region" description="Helical" evidence="1">
    <location>
        <begin position="276"/>
        <end position="295"/>
    </location>
</feature>
<dbReference type="Proteomes" id="UP000010164">
    <property type="component" value="Unassembled WGS sequence"/>
</dbReference>
<sequence length="308" mass="33816">MTQGRWWQSGLVWVAAATFAMAFKGIFARLIYQYQVPVNALLVWRFFLAVPIFWLIARWINRRQPRVHLSGRQWLVCAFTGALFFVSAWCDFHAIEALGASISRMVLYLFPALLMVMQAVEQRRLPGGGQMMIFVVAWVGIALLLLPGWHGGEVSLAGLLYGFGAAICYAAFWRTSQALMKPLGSVRFNQLSNSFTLLFMAGFLLPTLSPEQLAVSLPAFGWIVVLVLFSTVLPFFVLFEGLSRSNAAEAGVVAMFGPVVTVSAAIMVFPDEQLGPLQWLGVLLVLVSMGALKLLKPAARPATAAAGR</sequence>
<dbReference type="eggNOG" id="COG0697">
    <property type="taxonomic scope" value="Bacteria"/>
</dbReference>
<dbReference type="SUPFAM" id="SSF103481">
    <property type="entry name" value="Multidrug resistance efflux transporter EmrE"/>
    <property type="match status" value="2"/>
</dbReference>
<dbReference type="OrthoDB" id="7158585at2"/>
<protein>
    <recommendedName>
        <fullName evidence="2">EamA domain-containing protein</fullName>
    </recommendedName>
</protein>
<feature type="transmembrane region" description="Helical" evidence="1">
    <location>
        <begin position="251"/>
        <end position="270"/>
    </location>
</feature>
<organism evidence="3 4">
    <name type="scientific">Alcanivorax hongdengensis A-11-3</name>
    <dbReference type="NCBI Taxonomy" id="1177179"/>
    <lineage>
        <taxon>Bacteria</taxon>
        <taxon>Pseudomonadati</taxon>
        <taxon>Pseudomonadota</taxon>
        <taxon>Gammaproteobacteria</taxon>
        <taxon>Oceanospirillales</taxon>
        <taxon>Alcanivoracaceae</taxon>
        <taxon>Alcanivorax</taxon>
    </lineage>
</organism>
<dbReference type="PANTHER" id="PTHR22911:SF79">
    <property type="entry name" value="MOBA-LIKE NTP TRANSFERASE DOMAIN-CONTAINING PROTEIN"/>
    <property type="match status" value="1"/>
</dbReference>
<evidence type="ECO:0000313" key="3">
    <source>
        <dbReference type="EMBL" id="EKF74053.1"/>
    </source>
</evidence>
<dbReference type="RefSeq" id="WP_008929248.1">
    <property type="nucleotide sequence ID" value="NZ_AMRJ01000015.1"/>
</dbReference>
<dbReference type="PATRIC" id="fig|1177179.3.peg.2060"/>
<evidence type="ECO:0000256" key="1">
    <source>
        <dbReference type="SAM" id="Phobius"/>
    </source>
</evidence>
<feature type="transmembrane region" description="Helical" evidence="1">
    <location>
        <begin position="101"/>
        <end position="120"/>
    </location>
</feature>
<feature type="transmembrane region" description="Helical" evidence="1">
    <location>
        <begin position="156"/>
        <end position="176"/>
    </location>
</feature>
<comment type="caution">
    <text evidence="3">The sequence shown here is derived from an EMBL/GenBank/DDBJ whole genome shotgun (WGS) entry which is preliminary data.</text>
</comment>
<dbReference type="AlphaFoldDB" id="L0WBB1"/>
<feature type="domain" description="EamA" evidence="2">
    <location>
        <begin position="157"/>
        <end position="288"/>
    </location>
</feature>
<dbReference type="STRING" id="1177179.A11A3_10356"/>
<dbReference type="Pfam" id="PF00892">
    <property type="entry name" value="EamA"/>
    <property type="match status" value="2"/>
</dbReference>
<feature type="transmembrane region" description="Helical" evidence="1">
    <location>
        <begin position="188"/>
        <end position="208"/>
    </location>
</feature>